<protein>
    <submittedName>
        <fullName evidence="1">Uncharacterized protein</fullName>
    </submittedName>
</protein>
<gene>
    <name evidence="1" type="ORF">PYCCODRAFT_1266594</name>
</gene>
<organism evidence="1 2">
    <name type="scientific">Trametes coccinea (strain BRFM310)</name>
    <name type="common">Pycnoporus coccineus</name>
    <dbReference type="NCBI Taxonomy" id="1353009"/>
    <lineage>
        <taxon>Eukaryota</taxon>
        <taxon>Fungi</taxon>
        <taxon>Dikarya</taxon>
        <taxon>Basidiomycota</taxon>
        <taxon>Agaricomycotina</taxon>
        <taxon>Agaricomycetes</taxon>
        <taxon>Polyporales</taxon>
        <taxon>Polyporaceae</taxon>
        <taxon>Trametes</taxon>
    </lineage>
</organism>
<sequence>MRCNHMNACATGQNTRQSVISQIPRGCPLSRRDSIISKSHPTAPYDPAIPPTHGEICRSWGRVRGCYLVADAAAPGCTAMACSSPGPADVRALHSFEVQRPRSPFRALRLSRASCSSNVGRRQEGRATVSREAEAWSGRYEATGLASALRRH</sequence>
<evidence type="ECO:0000313" key="2">
    <source>
        <dbReference type="Proteomes" id="UP000193067"/>
    </source>
</evidence>
<name>A0A1Y2I632_TRAC3</name>
<keyword evidence="2" id="KW-1185">Reference proteome</keyword>
<accession>A0A1Y2I632</accession>
<dbReference type="EMBL" id="KZ084174">
    <property type="protein sequence ID" value="OSC96586.1"/>
    <property type="molecule type" value="Genomic_DNA"/>
</dbReference>
<proteinExistence type="predicted"/>
<evidence type="ECO:0000313" key="1">
    <source>
        <dbReference type="EMBL" id="OSC96586.1"/>
    </source>
</evidence>
<dbReference type="AlphaFoldDB" id="A0A1Y2I632"/>
<reference evidence="1 2" key="1">
    <citation type="journal article" date="2015" name="Biotechnol. Biofuels">
        <title>Enhanced degradation of softwood versus hardwood by the white-rot fungus Pycnoporus coccineus.</title>
        <authorList>
            <person name="Couturier M."/>
            <person name="Navarro D."/>
            <person name="Chevret D."/>
            <person name="Henrissat B."/>
            <person name="Piumi F."/>
            <person name="Ruiz-Duenas F.J."/>
            <person name="Martinez A.T."/>
            <person name="Grigoriev I.V."/>
            <person name="Riley R."/>
            <person name="Lipzen A."/>
            <person name="Berrin J.G."/>
            <person name="Master E.R."/>
            <person name="Rosso M.N."/>
        </authorList>
    </citation>
    <scope>NUCLEOTIDE SEQUENCE [LARGE SCALE GENOMIC DNA]</scope>
    <source>
        <strain evidence="1 2">BRFM310</strain>
    </source>
</reference>
<dbReference type="Proteomes" id="UP000193067">
    <property type="component" value="Unassembled WGS sequence"/>
</dbReference>